<sequence>MTQVFIMLHERKGLTSISTKTSKWKGRNFNQCWWLTNDGGGPLQLILNCQNFHHIGSLLPKKGSSPKFVQLYIHDMINEMLNRMQFRRIKWVLMRRYDLKVFHRGENDLTFVGKHIVLPTSFTKLPDSNLYPRLAKVVSNFMIHGPCGTAKLKFPYMKSDKCCNYVLKSFQPSTIVGEEGYPRWPLVQRLSFHLLNQKSITILEEKGIDSMIRRNKELDTINFPKGKELTYAKFPIKFVYLKGAQVITILRQLIELRIKLFKRLLDNDRKFFDVIIEASELAFRNQLRRLFITLLVMNSASKAYIFWWFSFFYGYGGTSKTFIWKTLSIALRLKGLIVINIASSGIVFTISRRQGSLRAKILLHSKLIIWDETPMLNRFCFEAIDCTLRYIMRYKCKDNLYRSFGGKMIVLGGDFKKILLVLKKSCNNNQFFQNMVKLQNFKIVKKHEIRCQYIILNIGEGKLESNEIEESNIEISNELLIDDFENPLLYLVNFTYPQIDEKEYLSFDSIVQFGEDYYIKGE</sequence>
<dbReference type="GO" id="GO:0005524">
    <property type="term" value="F:ATP binding"/>
    <property type="evidence" value="ECO:0007669"/>
    <property type="project" value="UniProtKB-KW"/>
</dbReference>
<dbReference type="InterPro" id="IPR010285">
    <property type="entry name" value="DNA_helicase_pif1-like_DEAD"/>
</dbReference>
<comment type="caution">
    <text evidence="4">The sequence shown here is derived from an EMBL/GenBank/DDBJ whole genome shotgun (WGS) entry which is preliminary data.</text>
</comment>
<keyword evidence="2" id="KW-0812">Transmembrane</keyword>
<name>A0A371FFS2_MUCPR</name>
<accession>A0A371FFS2</accession>
<keyword evidence="5" id="KW-1185">Reference proteome</keyword>
<dbReference type="GO" id="GO:0000723">
    <property type="term" value="P:telomere maintenance"/>
    <property type="evidence" value="ECO:0007669"/>
    <property type="project" value="InterPro"/>
</dbReference>
<dbReference type="GO" id="GO:0043139">
    <property type="term" value="F:5'-3' DNA helicase activity"/>
    <property type="evidence" value="ECO:0007669"/>
    <property type="project" value="UniProtKB-EC"/>
</dbReference>
<evidence type="ECO:0000259" key="3">
    <source>
        <dbReference type="Pfam" id="PF05970"/>
    </source>
</evidence>
<evidence type="ECO:0000313" key="4">
    <source>
        <dbReference type="EMBL" id="RDX77111.1"/>
    </source>
</evidence>
<keyword evidence="2" id="KW-0472">Membrane</keyword>
<keyword evidence="1" id="KW-0227">DNA damage</keyword>
<keyword evidence="1" id="KW-0547">Nucleotide-binding</keyword>
<keyword evidence="1" id="KW-0233">DNA recombination</keyword>
<feature type="transmembrane region" description="Helical" evidence="2">
    <location>
        <begin position="290"/>
        <end position="309"/>
    </location>
</feature>
<dbReference type="STRING" id="157652.A0A371FFS2"/>
<dbReference type="OrthoDB" id="1434639at2759"/>
<dbReference type="AlphaFoldDB" id="A0A371FFS2"/>
<evidence type="ECO:0000256" key="2">
    <source>
        <dbReference type="SAM" id="Phobius"/>
    </source>
</evidence>
<organism evidence="4 5">
    <name type="scientific">Mucuna pruriens</name>
    <name type="common">Velvet bean</name>
    <name type="synonym">Dolichos pruriens</name>
    <dbReference type="NCBI Taxonomy" id="157652"/>
    <lineage>
        <taxon>Eukaryota</taxon>
        <taxon>Viridiplantae</taxon>
        <taxon>Streptophyta</taxon>
        <taxon>Embryophyta</taxon>
        <taxon>Tracheophyta</taxon>
        <taxon>Spermatophyta</taxon>
        <taxon>Magnoliopsida</taxon>
        <taxon>eudicotyledons</taxon>
        <taxon>Gunneridae</taxon>
        <taxon>Pentapetalae</taxon>
        <taxon>rosids</taxon>
        <taxon>fabids</taxon>
        <taxon>Fabales</taxon>
        <taxon>Fabaceae</taxon>
        <taxon>Papilionoideae</taxon>
        <taxon>50 kb inversion clade</taxon>
        <taxon>NPAAA clade</taxon>
        <taxon>indigoferoid/millettioid clade</taxon>
        <taxon>Phaseoleae</taxon>
        <taxon>Mucuna</taxon>
    </lineage>
</organism>
<proteinExistence type="inferred from homology"/>
<feature type="transmembrane region" description="Helical" evidence="2">
    <location>
        <begin position="329"/>
        <end position="350"/>
    </location>
</feature>
<feature type="non-terminal residue" evidence="4">
    <location>
        <position position="1"/>
    </location>
</feature>
<dbReference type="Pfam" id="PF05970">
    <property type="entry name" value="PIF1"/>
    <property type="match status" value="2"/>
</dbReference>
<protein>
    <recommendedName>
        <fullName evidence="1">ATP-dependent DNA helicase</fullName>
        <ecNumber evidence="1">5.6.2.3</ecNumber>
    </recommendedName>
</protein>
<keyword evidence="2" id="KW-1133">Transmembrane helix</keyword>
<evidence type="ECO:0000313" key="5">
    <source>
        <dbReference type="Proteomes" id="UP000257109"/>
    </source>
</evidence>
<dbReference type="PANTHER" id="PTHR10492">
    <property type="match status" value="1"/>
</dbReference>
<dbReference type="GO" id="GO:0006310">
    <property type="term" value="P:DNA recombination"/>
    <property type="evidence" value="ECO:0007669"/>
    <property type="project" value="UniProtKB-KW"/>
</dbReference>
<dbReference type="GO" id="GO:0016887">
    <property type="term" value="F:ATP hydrolysis activity"/>
    <property type="evidence" value="ECO:0007669"/>
    <property type="project" value="RHEA"/>
</dbReference>
<dbReference type="GO" id="GO:0006281">
    <property type="term" value="P:DNA repair"/>
    <property type="evidence" value="ECO:0007669"/>
    <property type="project" value="UniProtKB-KW"/>
</dbReference>
<keyword evidence="1" id="KW-0378">Hydrolase</keyword>
<dbReference type="EMBL" id="QJKJ01009277">
    <property type="protein sequence ID" value="RDX77111.1"/>
    <property type="molecule type" value="Genomic_DNA"/>
</dbReference>
<feature type="domain" description="DNA helicase Pif1-like DEAD-box helicase" evidence="3">
    <location>
        <begin position="310"/>
        <end position="346"/>
    </location>
</feature>
<dbReference type="EC" id="5.6.2.3" evidence="1"/>
<keyword evidence="1" id="KW-0347">Helicase</keyword>
<evidence type="ECO:0000256" key="1">
    <source>
        <dbReference type="RuleBase" id="RU363044"/>
    </source>
</evidence>
<dbReference type="Proteomes" id="UP000257109">
    <property type="component" value="Unassembled WGS sequence"/>
</dbReference>
<feature type="domain" description="DNA helicase Pif1-like DEAD-box helicase" evidence="3">
    <location>
        <begin position="353"/>
        <end position="449"/>
    </location>
</feature>
<keyword evidence="1" id="KW-0067">ATP-binding</keyword>
<comment type="cofactor">
    <cofactor evidence="1">
        <name>Mg(2+)</name>
        <dbReference type="ChEBI" id="CHEBI:18420"/>
    </cofactor>
</comment>
<reference evidence="4" key="1">
    <citation type="submission" date="2018-05" db="EMBL/GenBank/DDBJ databases">
        <title>Draft genome of Mucuna pruriens seed.</title>
        <authorList>
            <person name="Nnadi N.E."/>
            <person name="Vos R."/>
            <person name="Hasami M.H."/>
            <person name="Devisetty U.K."/>
            <person name="Aguiy J.C."/>
        </authorList>
    </citation>
    <scope>NUCLEOTIDE SEQUENCE [LARGE SCALE GENOMIC DNA]</scope>
    <source>
        <strain evidence="4">JCA_2017</strain>
    </source>
</reference>
<keyword evidence="1" id="KW-0234">DNA repair</keyword>
<comment type="catalytic activity">
    <reaction evidence="1">
        <text>ATP + H2O = ADP + phosphate + H(+)</text>
        <dbReference type="Rhea" id="RHEA:13065"/>
        <dbReference type="ChEBI" id="CHEBI:15377"/>
        <dbReference type="ChEBI" id="CHEBI:15378"/>
        <dbReference type="ChEBI" id="CHEBI:30616"/>
        <dbReference type="ChEBI" id="CHEBI:43474"/>
        <dbReference type="ChEBI" id="CHEBI:456216"/>
        <dbReference type="EC" id="5.6.2.3"/>
    </reaction>
</comment>
<gene>
    <name evidence="4" type="ORF">CR513_42815</name>
</gene>
<comment type="similarity">
    <text evidence="1">Belongs to the helicase family.</text>
</comment>
<dbReference type="PANTHER" id="PTHR10492:SF74">
    <property type="entry name" value="ATP-DEPENDENT DNA HELICASE"/>
    <property type="match status" value="1"/>
</dbReference>